<dbReference type="Pfam" id="PF13377">
    <property type="entry name" value="Peripla_BP_3"/>
    <property type="match status" value="1"/>
</dbReference>
<dbReference type="Gene3D" id="1.10.260.40">
    <property type="entry name" value="lambda repressor-like DNA-binding domains"/>
    <property type="match status" value="1"/>
</dbReference>
<evidence type="ECO:0000313" key="5">
    <source>
        <dbReference type="EMBL" id="AND17444.1"/>
    </source>
</evidence>
<dbReference type="SUPFAM" id="SSF53822">
    <property type="entry name" value="Periplasmic binding protein-like I"/>
    <property type="match status" value="1"/>
</dbReference>
<evidence type="ECO:0000313" key="6">
    <source>
        <dbReference type="Proteomes" id="UP000077071"/>
    </source>
</evidence>
<dbReference type="KEGG" id="rtn:A6122_2324"/>
<dbReference type="GO" id="GO:0000976">
    <property type="term" value="F:transcription cis-regulatory region binding"/>
    <property type="evidence" value="ECO:0007669"/>
    <property type="project" value="TreeGrafter"/>
</dbReference>
<dbReference type="Proteomes" id="UP000077071">
    <property type="component" value="Chromosome"/>
</dbReference>
<dbReference type="AlphaFoldDB" id="A0A160KV04"/>
<dbReference type="PATRIC" id="fig|33888.3.peg.2589"/>
<dbReference type="SMART" id="SM00354">
    <property type="entry name" value="HTH_LACI"/>
    <property type="match status" value="1"/>
</dbReference>
<dbReference type="PANTHER" id="PTHR30146:SF109">
    <property type="entry name" value="HTH-TYPE TRANSCRIPTIONAL REGULATOR GALS"/>
    <property type="match status" value="1"/>
</dbReference>
<dbReference type="InterPro" id="IPR010982">
    <property type="entry name" value="Lambda_DNA-bd_dom_sf"/>
</dbReference>
<dbReference type="RefSeq" id="WP_068255287.1">
    <property type="nucleotide sequence ID" value="NZ_CP015515.1"/>
</dbReference>
<dbReference type="PROSITE" id="PS50932">
    <property type="entry name" value="HTH_LACI_2"/>
    <property type="match status" value="1"/>
</dbReference>
<dbReference type="InterPro" id="IPR028082">
    <property type="entry name" value="Peripla_BP_I"/>
</dbReference>
<accession>A0A160KV04</accession>
<evidence type="ECO:0000256" key="3">
    <source>
        <dbReference type="ARBA" id="ARBA00023163"/>
    </source>
</evidence>
<dbReference type="InterPro" id="IPR000843">
    <property type="entry name" value="HTH_LacI"/>
</dbReference>
<dbReference type="CDD" id="cd06267">
    <property type="entry name" value="PBP1_LacI_sugar_binding-like"/>
    <property type="match status" value="1"/>
</dbReference>
<sequence>MASYKDIQRETGLSLATISKYFNGGTLREANRTAIQASVEALDFRPNAFAAGLRRQRSRIVGVLLPALDNEFHLHIIAGVEEALRSEGMSVIVASSPRAEDDAVGLLLSRMVDGIIAVPSAHDVEPLEEATRRIPVVMIDWEARLDADGVFLDNHRAGAIAARHLLDHGHRRLGLIGGDRSVSTMRLRADGFIAETETVGAAGDAVSVAVTEGPLSVETGHSSAVRLLTARPRPTALFCSNSELTLGALIAINESGLRLGDDISVIGFDLVDVAQTTIPRLTIIEQPTRAIAAHAAQLLGRRLSQDRVQDENRVVELLPPRLLPGGSVSRLHFRPHAGA</sequence>
<gene>
    <name evidence="5" type="ORF">A6122_2324</name>
</gene>
<keyword evidence="6" id="KW-1185">Reference proteome</keyword>
<keyword evidence="2" id="KW-0238">DNA-binding</keyword>
<dbReference type="EMBL" id="CP015515">
    <property type="protein sequence ID" value="AND17444.1"/>
    <property type="molecule type" value="Genomic_DNA"/>
</dbReference>
<feature type="domain" description="HTH lacI-type" evidence="4">
    <location>
        <begin position="2"/>
        <end position="55"/>
    </location>
</feature>
<dbReference type="InterPro" id="IPR046335">
    <property type="entry name" value="LacI/GalR-like_sensor"/>
</dbReference>
<evidence type="ECO:0000259" key="4">
    <source>
        <dbReference type="PROSITE" id="PS50932"/>
    </source>
</evidence>
<protein>
    <recommendedName>
        <fullName evidence="4">HTH lacI-type domain-containing protein</fullName>
    </recommendedName>
</protein>
<dbReference type="Gene3D" id="3.40.50.2300">
    <property type="match status" value="2"/>
</dbReference>
<dbReference type="SUPFAM" id="SSF47413">
    <property type="entry name" value="lambda repressor-like DNA-binding domains"/>
    <property type="match status" value="1"/>
</dbReference>
<dbReference type="OrthoDB" id="3595338at2"/>
<organism evidence="5 6">
    <name type="scientific">Rathayibacter tritici</name>
    <dbReference type="NCBI Taxonomy" id="33888"/>
    <lineage>
        <taxon>Bacteria</taxon>
        <taxon>Bacillati</taxon>
        <taxon>Actinomycetota</taxon>
        <taxon>Actinomycetes</taxon>
        <taxon>Micrococcales</taxon>
        <taxon>Microbacteriaceae</taxon>
        <taxon>Rathayibacter</taxon>
    </lineage>
</organism>
<name>A0A160KV04_9MICO</name>
<dbReference type="GO" id="GO:0003700">
    <property type="term" value="F:DNA-binding transcription factor activity"/>
    <property type="evidence" value="ECO:0007669"/>
    <property type="project" value="TreeGrafter"/>
</dbReference>
<evidence type="ECO:0000256" key="1">
    <source>
        <dbReference type="ARBA" id="ARBA00023015"/>
    </source>
</evidence>
<evidence type="ECO:0000256" key="2">
    <source>
        <dbReference type="ARBA" id="ARBA00023125"/>
    </source>
</evidence>
<reference evidence="5 6" key="1">
    <citation type="submission" date="2016-05" db="EMBL/GenBank/DDBJ databases">
        <title>Complete genome sequence of Rathayibacter tritici NCPPB 1953.</title>
        <authorList>
            <person name="Park J."/>
            <person name="Lee H.-H."/>
            <person name="Lee S.-W."/>
            <person name="Seo Y.-S."/>
        </authorList>
    </citation>
    <scope>NUCLEOTIDE SEQUENCE [LARGE SCALE GENOMIC DNA]</scope>
    <source>
        <strain evidence="5 6">NCPPB 1953</strain>
    </source>
</reference>
<proteinExistence type="predicted"/>
<keyword evidence="1" id="KW-0805">Transcription regulation</keyword>
<dbReference type="STRING" id="33888.A6122_2324"/>
<dbReference type="PANTHER" id="PTHR30146">
    <property type="entry name" value="LACI-RELATED TRANSCRIPTIONAL REPRESSOR"/>
    <property type="match status" value="1"/>
</dbReference>
<keyword evidence="3" id="KW-0804">Transcription</keyword>